<dbReference type="CDD" id="cd18748">
    <property type="entry name" value="PIN_VapC4-5_FitB-like"/>
    <property type="match status" value="1"/>
</dbReference>
<gene>
    <name evidence="8" type="primary">vapC</name>
    <name evidence="10" type="ORF">KGQ91_00330</name>
</gene>
<dbReference type="InterPro" id="IPR029060">
    <property type="entry name" value="PIN-like_dom_sf"/>
</dbReference>
<keyword evidence="5 8" id="KW-0378">Hydrolase</keyword>
<evidence type="ECO:0000256" key="2">
    <source>
        <dbReference type="ARBA" id="ARBA00022649"/>
    </source>
</evidence>
<evidence type="ECO:0000256" key="5">
    <source>
        <dbReference type="ARBA" id="ARBA00022801"/>
    </source>
</evidence>
<keyword evidence="8" id="KW-0800">Toxin</keyword>
<protein>
    <recommendedName>
        <fullName evidence="8">Ribonuclease VapC</fullName>
        <shortName evidence="8">RNase VapC</shortName>
        <ecNumber evidence="8">3.1.-.-</ecNumber>
    </recommendedName>
    <alternativeName>
        <fullName evidence="8">Toxin VapC</fullName>
    </alternativeName>
</protein>
<dbReference type="SUPFAM" id="SSF88723">
    <property type="entry name" value="PIN domain-like"/>
    <property type="match status" value="1"/>
</dbReference>
<comment type="cofactor">
    <cofactor evidence="1 8">
        <name>Mg(2+)</name>
        <dbReference type="ChEBI" id="CHEBI:18420"/>
    </cofactor>
</comment>
<dbReference type="Pfam" id="PF01850">
    <property type="entry name" value="PIN"/>
    <property type="match status" value="1"/>
</dbReference>
<evidence type="ECO:0000256" key="3">
    <source>
        <dbReference type="ARBA" id="ARBA00022722"/>
    </source>
</evidence>
<keyword evidence="6 8" id="KW-0460">Magnesium</keyword>
<feature type="binding site" evidence="8">
    <location>
        <position position="100"/>
    </location>
    <ligand>
        <name>Mg(2+)</name>
        <dbReference type="ChEBI" id="CHEBI:18420"/>
    </ligand>
</feature>
<evidence type="ECO:0000256" key="1">
    <source>
        <dbReference type="ARBA" id="ARBA00001946"/>
    </source>
</evidence>
<dbReference type="InterPro" id="IPR022907">
    <property type="entry name" value="VapC_family"/>
</dbReference>
<accession>A0ABS7WVF5</accession>
<reference evidence="10 11" key="1">
    <citation type="submission" date="2021-05" db="EMBL/GenBank/DDBJ databases">
        <title>Petroleum and Energy Research Collection (APPE): ex situ preservation of microbial diversity associated with the oil industry and exploitation of its biotechnological potential.</title>
        <authorList>
            <person name="Paixao C.T.M."/>
            <person name="Gomes M.B."/>
            <person name="Oliveira V.M."/>
        </authorList>
    </citation>
    <scope>NUCLEOTIDE SEQUENCE [LARGE SCALE GENOMIC DNA]</scope>
    <source>
        <strain evidence="10 11">LIT2</strain>
    </source>
</reference>
<dbReference type="PANTHER" id="PTHR33653">
    <property type="entry name" value="RIBONUCLEASE VAPC2"/>
    <property type="match status" value="1"/>
</dbReference>
<evidence type="ECO:0000256" key="7">
    <source>
        <dbReference type="ARBA" id="ARBA00038093"/>
    </source>
</evidence>
<feature type="domain" description="PIN" evidence="9">
    <location>
        <begin position="4"/>
        <end position="123"/>
    </location>
</feature>
<organism evidence="10 11">
    <name type="scientific">Modicisalibacter tunisiensis</name>
    <dbReference type="NCBI Taxonomy" id="390637"/>
    <lineage>
        <taxon>Bacteria</taxon>
        <taxon>Pseudomonadati</taxon>
        <taxon>Pseudomonadota</taxon>
        <taxon>Gammaproteobacteria</taxon>
        <taxon>Oceanospirillales</taxon>
        <taxon>Halomonadaceae</taxon>
        <taxon>Modicisalibacter</taxon>
    </lineage>
</organism>
<name>A0ABS7WVF5_9GAMM</name>
<proteinExistence type="inferred from homology"/>
<keyword evidence="3 8" id="KW-0540">Nuclease</keyword>
<dbReference type="InterPro" id="IPR050556">
    <property type="entry name" value="Type_II_TA_system_RNase"/>
</dbReference>
<feature type="binding site" evidence="8">
    <location>
        <position position="9"/>
    </location>
    <ligand>
        <name>Mg(2+)</name>
        <dbReference type="ChEBI" id="CHEBI:18420"/>
    </ligand>
</feature>
<dbReference type="PANTHER" id="PTHR33653:SF1">
    <property type="entry name" value="RIBONUCLEASE VAPC2"/>
    <property type="match status" value="1"/>
</dbReference>
<dbReference type="RefSeq" id="WP_224419960.1">
    <property type="nucleotide sequence ID" value="NZ_JAGXFD010000001.1"/>
</dbReference>
<dbReference type="HAMAP" id="MF_00265">
    <property type="entry name" value="VapC_Nob1"/>
    <property type="match status" value="1"/>
</dbReference>
<comment type="function">
    <text evidence="8">Toxic component of a toxin-antitoxin (TA) system. An RNase.</text>
</comment>
<dbReference type="EC" id="3.1.-.-" evidence="8"/>
<evidence type="ECO:0000256" key="8">
    <source>
        <dbReference type="HAMAP-Rule" id="MF_00265"/>
    </source>
</evidence>
<dbReference type="Proteomes" id="UP001319883">
    <property type="component" value="Unassembled WGS sequence"/>
</dbReference>
<dbReference type="InterPro" id="IPR002716">
    <property type="entry name" value="PIN_dom"/>
</dbReference>
<dbReference type="EMBL" id="JAGXFD010000001">
    <property type="protein sequence ID" value="MBZ9566144.1"/>
    <property type="molecule type" value="Genomic_DNA"/>
</dbReference>
<keyword evidence="2 8" id="KW-1277">Toxin-antitoxin system</keyword>
<dbReference type="SMART" id="SM00670">
    <property type="entry name" value="PINc"/>
    <property type="match status" value="1"/>
</dbReference>
<keyword evidence="11" id="KW-1185">Reference proteome</keyword>
<keyword evidence="4 8" id="KW-0479">Metal-binding</keyword>
<evidence type="ECO:0000256" key="4">
    <source>
        <dbReference type="ARBA" id="ARBA00022723"/>
    </source>
</evidence>
<dbReference type="Gene3D" id="3.40.50.1010">
    <property type="entry name" value="5'-nuclease"/>
    <property type="match status" value="1"/>
</dbReference>
<sequence length="139" mass="15422">MSTGGYLLDTNIVSALVRDPHGPVMERIAAVGEEAVATSIIVAAELRFGARKRGSERLTRQVEILLEVLDVHPFEPPADRHYARLRRQLERAGTPIGPNDMLIAAQALAEQRVLVTANEGEFRRFKGLEVENWLAEAPR</sequence>
<evidence type="ECO:0000313" key="11">
    <source>
        <dbReference type="Proteomes" id="UP001319883"/>
    </source>
</evidence>
<comment type="similarity">
    <text evidence="7 8">Belongs to the PINc/VapC protein family.</text>
</comment>
<evidence type="ECO:0000313" key="10">
    <source>
        <dbReference type="EMBL" id="MBZ9566144.1"/>
    </source>
</evidence>
<comment type="caution">
    <text evidence="10">The sequence shown here is derived from an EMBL/GenBank/DDBJ whole genome shotgun (WGS) entry which is preliminary data.</text>
</comment>
<evidence type="ECO:0000259" key="9">
    <source>
        <dbReference type="SMART" id="SM00670"/>
    </source>
</evidence>
<evidence type="ECO:0000256" key="6">
    <source>
        <dbReference type="ARBA" id="ARBA00022842"/>
    </source>
</evidence>